<feature type="transmembrane region" description="Helical" evidence="1">
    <location>
        <begin position="147"/>
        <end position="167"/>
    </location>
</feature>
<name>A0ABT0AYT3_9SPHN</name>
<proteinExistence type="predicted"/>
<evidence type="ECO:0000256" key="1">
    <source>
        <dbReference type="SAM" id="Phobius"/>
    </source>
</evidence>
<evidence type="ECO:0000313" key="2">
    <source>
        <dbReference type="EMBL" id="MCJ2177957.1"/>
    </source>
</evidence>
<keyword evidence="1" id="KW-1133">Transmembrane helix</keyword>
<keyword evidence="3" id="KW-1185">Reference proteome</keyword>
<gene>
    <name evidence="2" type="ORF">MTR64_05235</name>
</gene>
<evidence type="ECO:0000313" key="3">
    <source>
        <dbReference type="Proteomes" id="UP001162880"/>
    </source>
</evidence>
<dbReference type="RefSeq" id="WP_243991408.1">
    <property type="nucleotide sequence ID" value="NZ_JALHLE010000005.1"/>
</dbReference>
<comment type="caution">
    <text evidence="2">The sequence shown here is derived from an EMBL/GenBank/DDBJ whole genome shotgun (WGS) entry which is preliminary data.</text>
</comment>
<keyword evidence="1" id="KW-0472">Membrane</keyword>
<protein>
    <recommendedName>
        <fullName evidence="4">DUF423 domain-containing protein</fullName>
    </recommendedName>
</protein>
<dbReference type="EMBL" id="JALHLE010000005">
    <property type="protein sequence ID" value="MCJ2177957.1"/>
    <property type="molecule type" value="Genomic_DNA"/>
</dbReference>
<organism evidence="2 3">
    <name type="scientific">Novosphingobium album</name>
    <name type="common">ex Hu et al. 2023</name>
    <dbReference type="NCBI Taxonomy" id="2930093"/>
    <lineage>
        <taxon>Bacteria</taxon>
        <taxon>Pseudomonadati</taxon>
        <taxon>Pseudomonadota</taxon>
        <taxon>Alphaproteobacteria</taxon>
        <taxon>Sphingomonadales</taxon>
        <taxon>Sphingomonadaceae</taxon>
        <taxon>Novosphingobium</taxon>
    </lineage>
</organism>
<reference evidence="2" key="1">
    <citation type="submission" date="2022-03" db="EMBL/GenBank/DDBJ databases">
        <title>Identification of a novel bacterium isolated from mangrove sediments.</title>
        <authorList>
            <person name="Pan X."/>
        </authorList>
    </citation>
    <scope>NUCLEOTIDE SEQUENCE</scope>
    <source>
        <strain evidence="2">B2580</strain>
    </source>
</reference>
<feature type="transmembrane region" description="Helical" evidence="1">
    <location>
        <begin position="114"/>
        <end position="135"/>
    </location>
</feature>
<accession>A0ABT0AYT3</accession>
<dbReference type="Proteomes" id="UP001162880">
    <property type="component" value="Unassembled WGS sequence"/>
</dbReference>
<keyword evidence="1" id="KW-0812">Transmembrane</keyword>
<sequence length="174" mass="17747">MKGLELNSIASVGLVLGGATGIAGTFAPSAALRGLLWGIDGTSLTIAAVLLTLSFLRAGHDLVAGGFLVFAFGQCLVLATAAMPLDAGAPILGAGAALWAAGLVLVSFPRTLPLFVRLLGLAAALLLGIPAVRILLGEPVNALTQPLPFNAYPVLVATMLGWVWTLWKRPPATD</sequence>
<feature type="transmembrane region" description="Helical" evidence="1">
    <location>
        <begin position="6"/>
        <end position="27"/>
    </location>
</feature>
<feature type="transmembrane region" description="Helical" evidence="1">
    <location>
        <begin position="34"/>
        <end position="56"/>
    </location>
</feature>
<evidence type="ECO:0008006" key="4">
    <source>
        <dbReference type="Google" id="ProtNLM"/>
    </source>
</evidence>
<feature type="transmembrane region" description="Helical" evidence="1">
    <location>
        <begin position="89"/>
        <end position="108"/>
    </location>
</feature>
<feature type="transmembrane region" description="Helical" evidence="1">
    <location>
        <begin position="62"/>
        <end position="82"/>
    </location>
</feature>